<comment type="caution">
    <text evidence="5">The sequence shown here is derived from an EMBL/GenBank/DDBJ whole genome shotgun (WGS) entry which is preliminary data.</text>
</comment>
<dbReference type="OrthoDB" id="7832001at2759"/>
<organism evidence="5 6">
    <name type="scientific">Hondaea fermentalgiana</name>
    <dbReference type="NCBI Taxonomy" id="2315210"/>
    <lineage>
        <taxon>Eukaryota</taxon>
        <taxon>Sar</taxon>
        <taxon>Stramenopiles</taxon>
        <taxon>Bigyra</taxon>
        <taxon>Labyrinthulomycetes</taxon>
        <taxon>Thraustochytrida</taxon>
        <taxon>Thraustochytriidae</taxon>
        <taxon>Hondaea</taxon>
    </lineage>
</organism>
<feature type="domain" description="Peptidase M20 dimerisation" evidence="4">
    <location>
        <begin position="216"/>
        <end position="376"/>
    </location>
</feature>
<dbReference type="InterPro" id="IPR002933">
    <property type="entry name" value="Peptidase_M20"/>
</dbReference>
<evidence type="ECO:0000313" key="5">
    <source>
        <dbReference type="EMBL" id="GBG26789.1"/>
    </source>
</evidence>
<evidence type="ECO:0000259" key="4">
    <source>
        <dbReference type="Pfam" id="PF07687"/>
    </source>
</evidence>
<keyword evidence="6" id="KW-1185">Reference proteome</keyword>
<dbReference type="PANTHER" id="PTHR43270:SF4">
    <property type="entry name" value="CARNOSINE DIPEPTIDASE 2, ISOFORM A"/>
    <property type="match status" value="1"/>
</dbReference>
<dbReference type="Proteomes" id="UP000241890">
    <property type="component" value="Unassembled WGS sequence"/>
</dbReference>
<keyword evidence="3" id="KW-0378">Hydrolase</keyword>
<name>A0A2R5G8X9_9STRA</name>
<dbReference type="PANTHER" id="PTHR43270">
    <property type="entry name" value="BETA-ALA-HIS DIPEPTIDASE"/>
    <property type="match status" value="1"/>
</dbReference>
<gene>
    <name evidence="5" type="ORF">FCC1311_030112</name>
</gene>
<dbReference type="Gene3D" id="3.40.630.10">
    <property type="entry name" value="Zn peptidases"/>
    <property type="match status" value="1"/>
</dbReference>
<keyword evidence="1" id="KW-0645">Protease</keyword>
<dbReference type="AlphaFoldDB" id="A0A2R5G8X9"/>
<dbReference type="SUPFAM" id="SSF53187">
    <property type="entry name" value="Zn-dependent exopeptidases"/>
    <property type="match status" value="1"/>
</dbReference>
<evidence type="ECO:0000256" key="2">
    <source>
        <dbReference type="ARBA" id="ARBA00022723"/>
    </source>
</evidence>
<dbReference type="GO" id="GO:0008233">
    <property type="term" value="F:peptidase activity"/>
    <property type="evidence" value="ECO:0007669"/>
    <property type="project" value="UniProtKB-KW"/>
</dbReference>
<sequence length="517" mass="55119">MANLDETALASFVDSTWKEDCIPKLCEYVAIPNQSPLFVEKDDAEAKENQDKAMALIQAWVEAQDVNGMSVDLVQLEERTPLLFIEVSPSEGVDLAKAGTVLLYGHMDKQPPFEGWEEGLEPYKPVVRDGKLYGRGGADDGYSVFTAVTAIRALQKQGVPHARCVIIIEACEESGSPDLSAYVTHLKDRIGSPNLVVCLDSGAGNYEQLWVTTSLRGVCVGNLSVEISREGVHSGDASGILPDSFRIARRLLDRIEDADTGRVTLPGLVVDIPEKVRKQVADSAAVLGRPGMIDLFPFVEGAVPVEPEGEEQLTELALNRWWRAQLTVTGADGLPPAGNAGNVLRPSTTLRLSIRLPPTLPGADVVKAIQTAVTTDVPYGAKVSFSGKVGSGWAAPPMASWLEEAASAASKQHYGKDAMIMGEGGSIPFMGMLGTMFPQAQFLIVGVLGPASNAHGPNEFLHIDFSSKLTSCIASVLAKQCAANVEELLTSGNGADLPPAKRAKVDEFGRNADGTKL</sequence>
<reference evidence="5 6" key="1">
    <citation type="submission" date="2017-12" db="EMBL/GenBank/DDBJ databases">
        <title>Sequencing, de novo assembly and annotation of complete genome of a new Thraustochytrid species, strain FCC1311.</title>
        <authorList>
            <person name="Sedici K."/>
            <person name="Godart F."/>
            <person name="Aiese Cigliano R."/>
            <person name="Sanseverino W."/>
            <person name="Barakat M."/>
            <person name="Ortet P."/>
            <person name="Marechal E."/>
            <person name="Cagnac O."/>
            <person name="Amato A."/>
        </authorList>
    </citation>
    <scope>NUCLEOTIDE SEQUENCE [LARGE SCALE GENOMIC DNA]</scope>
</reference>
<dbReference type="Pfam" id="PF01546">
    <property type="entry name" value="Peptidase_M20"/>
    <property type="match status" value="1"/>
</dbReference>
<evidence type="ECO:0000256" key="1">
    <source>
        <dbReference type="ARBA" id="ARBA00022670"/>
    </source>
</evidence>
<dbReference type="Pfam" id="PF07687">
    <property type="entry name" value="M20_dimer"/>
    <property type="match status" value="1"/>
</dbReference>
<keyword evidence="2" id="KW-0479">Metal-binding</keyword>
<dbReference type="GO" id="GO:0006508">
    <property type="term" value="P:proteolysis"/>
    <property type="evidence" value="ECO:0007669"/>
    <property type="project" value="UniProtKB-KW"/>
</dbReference>
<proteinExistence type="predicted"/>
<dbReference type="InParanoid" id="A0A2R5G8X9"/>
<protein>
    <submittedName>
        <fullName evidence="5">Cytosolic non-specific dipeptidase</fullName>
    </submittedName>
</protein>
<dbReference type="GO" id="GO:0046872">
    <property type="term" value="F:metal ion binding"/>
    <property type="evidence" value="ECO:0007669"/>
    <property type="project" value="UniProtKB-KW"/>
</dbReference>
<accession>A0A2R5G8X9</accession>
<dbReference type="InterPro" id="IPR011650">
    <property type="entry name" value="Peptidase_M20_dimer"/>
</dbReference>
<evidence type="ECO:0000313" key="6">
    <source>
        <dbReference type="Proteomes" id="UP000241890"/>
    </source>
</evidence>
<dbReference type="EMBL" id="BEYU01000023">
    <property type="protein sequence ID" value="GBG26789.1"/>
    <property type="molecule type" value="Genomic_DNA"/>
</dbReference>
<evidence type="ECO:0000256" key="3">
    <source>
        <dbReference type="ARBA" id="ARBA00022801"/>
    </source>
</evidence>
<dbReference type="Gene3D" id="3.30.70.360">
    <property type="match status" value="1"/>
</dbReference>
<dbReference type="InterPro" id="IPR051458">
    <property type="entry name" value="Cyt/Met_Dipeptidase"/>
</dbReference>